<dbReference type="InParanoid" id="A0A024G849"/>
<sequence length="64" mass="7497">MAENRQLFRCKTSLHEEMNVLRKLQEECPLQANRIIENGNKLVQIVRLGNVRALDLAIKYMDEV</sequence>
<organism evidence="1 2">
    <name type="scientific">Albugo candida</name>
    <dbReference type="NCBI Taxonomy" id="65357"/>
    <lineage>
        <taxon>Eukaryota</taxon>
        <taxon>Sar</taxon>
        <taxon>Stramenopiles</taxon>
        <taxon>Oomycota</taxon>
        <taxon>Peronosporomycetes</taxon>
        <taxon>Albuginales</taxon>
        <taxon>Albuginaceae</taxon>
        <taxon>Albugo</taxon>
    </lineage>
</organism>
<proteinExistence type="predicted"/>
<accession>A0A024G849</accession>
<protein>
    <submittedName>
        <fullName evidence="1">Uncharacterized protein</fullName>
    </submittedName>
</protein>
<dbReference type="Proteomes" id="UP000053237">
    <property type="component" value="Unassembled WGS sequence"/>
</dbReference>
<dbReference type="EMBL" id="CAIX01000040">
    <property type="protein sequence ID" value="CCI42844.1"/>
    <property type="molecule type" value="Genomic_DNA"/>
</dbReference>
<comment type="caution">
    <text evidence="1">The sequence shown here is derived from an EMBL/GenBank/DDBJ whole genome shotgun (WGS) entry which is preliminary data.</text>
</comment>
<reference evidence="1 2" key="1">
    <citation type="submission" date="2012-05" db="EMBL/GenBank/DDBJ databases">
        <title>Recombination and specialization in a pathogen metapopulation.</title>
        <authorList>
            <person name="Gardiner A."/>
            <person name="Kemen E."/>
            <person name="Schultz-Larsen T."/>
            <person name="MacLean D."/>
            <person name="Van Oosterhout C."/>
            <person name="Jones J.D.G."/>
        </authorList>
    </citation>
    <scope>NUCLEOTIDE SEQUENCE [LARGE SCALE GENOMIC DNA]</scope>
    <source>
        <strain evidence="1 2">Ac Nc2</strain>
    </source>
</reference>
<evidence type="ECO:0000313" key="2">
    <source>
        <dbReference type="Proteomes" id="UP000053237"/>
    </source>
</evidence>
<evidence type="ECO:0000313" key="1">
    <source>
        <dbReference type="EMBL" id="CCI42844.1"/>
    </source>
</evidence>
<gene>
    <name evidence="1" type="ORF">BN9_036280</name>
</gene>
<keyword evidence="2" id="KW-1185">Reference proteome</keyword>
<dbReference type="AlphaFoldDB" id="A0A024G849"/>
<name>A0A024G849_9STRA</name>